<comment type="caution">
    <text evidence="1">The sequence shown here is derived from an EMBL/GenBank/DDBJ whole genome shotgun (WGS) entry which is preliminary data.</text>
</comment>
<dbReference type="EMBL" id="LBTJ01000066">
    <property type="protein sequence ID" value="KKQ36478.1"/>
    <property type="molecule type" value="Genomic_DNA"/>
</dbReference>
<reference evidence="1 2" key="1">
    <citation type="journal article" date="2015" name="Nature">
        <title>rRNA introns, odd ribosomes, and small enigmatic genomes across a large radiation of phyla.</title>
        <authorList>
            <person name="Brown C.T."/>
            <person name="Hug L.A."/>
            <person name="Thomas B.C."/>
            <person name="Sharon I."/>
            <person name="Castelle C.J."/>
            <person name="Singh A."/>
            <person name="Wilkins M.J."/>
            <person name="Williams K.H."/>
            <person name="Banfield J.F."/>
        </authorList>
    </citation>
    <scope>NUCLEOTIDE SEQUENCE [LARGE SCALE GENOMIC DNA]</scope>
</reference>
<dbReference type="PANTHER" id="PTHR12631:SF10">
    <property type="entry name" value="BETA-XYLOSIDASE-LIKE PROTEIN-RELATED"/>
    <property type="match status" value="1"/>
</dbReference>
<evidence type="ECO:0008006" key="3">
    <source>
        <dbReference type="Google" id="ProtNLM"/>
    </source>
</evidence>
<dbReference type="Proteomes" id="UP000034471">
    <property type="component" value="Unassembled WGS sequence"/>
</dbReference>
<name>A0A0G0GZS1_9BACT</name>
<dbReference type="STRING" id="1618481.US54_C0066G0002"/>
<dbReference type="AlphaFoldDB" id="A0A0G0GZS1"/>
<dbReference type="Gene3D" id="3.20.20.80">
    <property type="entry name" value="Glycosidases"/>
    <property type="match status" value="1"/>
</dbReference>
<evidence type="ECO:0000313" key="2">
    <source>
        <dbReference type="Proteomes" id="UP000034471"/>
    </source>
</evidence>
<sequence>MRPYIVVLAQCFLMAIVIHTMHPVRAQENQRNNNKFGIHLAQPQDEDLDRASELVNSTGGEWGYITLVIQEDDRKLDKWQAIFDTLRQRRLIPIIRLATAPDGGNWKRPEIDDAGKWADFLNSLHWVVKNRYIILFNEPNHGTEWGGETDPISFAKVNEEYARKLKEADGDFFVMMGGMDASAPQSKPAYMDEGVFLREVVEEIGASDFNDLFDGLSSHSYPNPGFSGSPYSSGRGTIRTYEWELSLLSLLGIQQLPVFITETGWNGDVLSRDQVAQNFLYAYQNVWLPDDRVVAVTPFVLNYQGEPFLKFSWVMLGNGGEHPEFTMVKEMEKKRGNPEIIQKGSFDLLNLPHEIVEQSTYHLQIPITNNGQAIWSREFGYDFMLENVKPSQYLISSFGDIKPFETKTIDIYFSTLDTLGSFHTRLVLYHHDDQIIDSSYWDYEVVLLPSLIFKVSLFPKQSSDGSKFELQIFNKHEELVFRKDGLQVSDGQGSIEKVDNIALGKKYRVVLLKKHYLPRQIYTQFHKDTNEVVFERMIPLDFDGDGALRWGDIPALFKNLKLIQMWMI</sequence>
<accession>A0A0G0GZS1</accession>
<dbReference type="PANTHER" id="PTHR12631">
    <property type="entry name" value="ALPHA-L-IDURONIDASE"/>
    <property type="match status" value="1"/>
</dbReference>
<gene>
    <name evidence="1" type="ORF">US54_C0066G0002</name>
</gene>
<proteinExistence type="predicted"/>
<dbReference type="InterPro" id="IPR051923">
    <property type="entry name" value="Glycosyl_Hydrolase_39"/>
</dbReference>
<dbReference type="InterPro" id="IPR017853">
    <property type="entry name" value="GH"/>
</dbReference>
<dbReference type="GO" id="GO:0004553">
    <property type="term" value="F:hydrolase activity, hydrolyzing O-glycosyl compounds"/>
    <property type="evidence" value="ECO:0007669"/>
    <property type="project" value="TreeGrafter"/>
</dbReference>
<protein>
    <recommendedName>
        <fullName evidence="3">Glycoside hydrolase family 5 domain-containing protein</fullName>
    </recommendedName>
</protein>
<dbReference type="SUPFAM" id="SSF51445">
    <property type="entry name" value="(Trans)glycosidases"/>
    <property type="match status" value="1"/>
</dbReference>
<evidence type="ECO:0000313" key="1">
    <source>
        <dbReference type="EMBL" id="KKQ36478.1"/>
    </source>
</evidence>
<organism evidence="1 2">
    <name type="scientific">Candidatus Roizmanbacteria bacterium GW2011_GWA2_37_7</name>
    <dbReference type="NCBI Taxonomy" id="1618481"/>
    <lineage>
        <taxon>Bacteria</taxon>
        <taxon>Candidatus Roizmaniibacteriota</taxon>
    </lineage>
</organism>